<dbReference type="SMART" id="SM00353">
    <property type="entry name" value="HLH"/>
    <property type="match status" value="1"/>
</dbReference>
<feature type="domain" description="BHLH" evidence="1">
    <location>
        <begin position="160"/>
        <end position="227"/>
    </location>
</feature>
<dbReference type="SUPFAM" id="SSF47459">
    <property type="entry name" value="HLH, helix-loop-helix DNA-binding domain"/>
    <property type="match status" value="1"/>
</dbReference>
<dbReference type="AlphaFoldDB" id="A0AAN6F768"/>
<evidence type="ECO:0000313" key="2">
    <source>
        <dbReference type="EMBL" id="KAK0302452.1"/>
    </source>
</evidence>
<dbReference type="PANTHER" id="PTHR47336:SF2">
    <property type="entry name" value="TRANSCRIPTION FACTOR HMS1-RELATED"/>
    <property type="match status" value="1"/>
</dbReference>
<dbReference type="EMBL" id="JASUXU010000187">
    <property type="protein sequence ID" value="KAK0302452.1"/>
    <property type="molecule type" value="Genomic_DNA"/>
</dbReference>
<evidence type="ECO:0000313" key="3">
    <source>
        <dbReference type="Proteomes" id="UP001168146"/>
    </source>
</evidence>
<dbReference type="Proteomes" id="UP001168146">
    <property type="component" value="Unassembled WGS sequence"/>
</dbReference>
<dbReference type="InterPro" id="IPR052099">
    <property type="entry name" value="Regulatory_TF_Diverse"/>
</dbReference>
<organism evidence="2 3">
    <name type="scientific">Friedmanniomyces endolithicus</name>
    <dbReference type="NCBI Taxonomy" id="329885"/>
    <lineage>
        <taxon>Eukaryota</taxon>
        <taxon>Fungi</taxon>
        <taxon>Dikarya</taxon>
        <taxon>Ascomycota</taxon>
        <taxon>Pezizomycotina</taxon>
        <taxon>Dothideomycetes</taxon>
        <taxon>Dothideomycetidae</taxon>
        <taxon>Mycosphaerellales</taxon>
        <taxon>Teratosphaeriaceae</taxon>
        <taxon>Friedmanniomyces</taxon>
    </lineage>
</organism>
<sequence>MTASTMTNSSFSAIEFGPNDIMENVDPKDFFESGQAWECESQRTPACWSGVCSHGSTGANQNCPAMRMPTLSRAHTASRDAPLPTQSRWPVDSIHDSSFLPAEVDAAHHTEDIISASWQQDVANIAQADLMETLQPLSDVNDVQTSTKRAPTGELARPKARRMPHNLIERRYRDTLNHQIQVLRDELPTFKSIMACTADVEDATTLAGKWPSKAVVIAAAIQYIAQLELERGKANARNSLLCEQVEGLQRLVRCDDCSIVKYLEAMQSRVLSGQ</sequence>
<gene>
    <name evidence="2" type="ORF">LTR82_017869</name>
</gene>
<dbReference type="PANTHER" id="PTHR47336">
    <property type="entry name" value="TRANSCRIPTION FACTOR HMS1-RELATED"/>
    <property type="match status" value="1"/>
</dbReference>
<reference evidence="2" key="1">
    <citation type="submission" date="2021-12" db="EMBL/GenBank/DDBJ databases">
        <title>Black yeast isolated from Biological Soil Crust.</title>
        <authorList>
            <person name="Kurbessoian T."/>
        </authorList>
    </citation>
    <scope>NUCLEOTIDE SEQUENCE</scope>
    <source>
        <strain evidence="2">CCFEE 5208</strain>
    </source>
</reference>
<dbReference type="PROSITE" id="PS50888">
    <property type="entry name" value="BHLH"/>
    <property type="match status" value="1"/>
</dbReference>
<accession>A0AAN6F768</accession>
<protein>
    <recommendedName>
        <fullName evidence="1">BHLH domain-containing protein</fullName>
    </recommendedName>
</protein>
<comment type="caution">
    <text evidence="2">The sequence shown here is derived from an EMBL/GenBank/DDBJ whole genome shotgun (WGS) entry which is preliminary data.</text>
</comment>
<dbReference type="Pfam" id="PF00010">
    <property type="entry name" value="HLH"/>
    <property type="match status" value="1"/>
</dbReference>
<dbReference type="Gene3D" id="4.10.280.10">
    <property type="entry name" value="Helix-loop-helix DNA-binding domain"/>
    <property type="match status" value="1"/>
</dbReference>
<proteinExistence type="predicted"/>
<name>A0AAN6F768_9PEZI</name>
<dbReference type="InterPro" id="IPR011598">
    <property type="entry name" value="bHLH_dom"/>
</dbReference>
<dbReference type="GO" id="GO:0046983">
    <property type="term" value="F:protein dimerization activity"/>
    <property type="evidence" value="ECO:0007669"/>
    <property type="project" value="InterPro"/>
</dbReference>
<dbReference type="InterPro" id="IPR036638">
    <property type="entry name" value="HLH_DNA-bd_sf"/>
</dbReference>
<evidence type="ECO:0000259" key="1">
    <source>
        <dbReference type="PROSITE" id="PS50888"/>
    </source>
</evidence>